<keyword evidence="2" id="KW-1185">Reference proteome</keyword>
<sequence>MDNNTLLLASQYTTNNASWSLLTVQLTEDSGFSDAVYDNIFIKETFPPINANVSSSTITLNITLIFDVILSAGNITIYKVSDNSVRQRVSATMNEFCNIEHSDYPHIYNSYVIVKVINSTFNEYGEQYFVTMDNNFVKDMDNETPLKGIHDGIWILKTGNILIYHLI</sequence>
<accession>A0A397VD05</accession>
<gene>
    <name evidence="1" type="ORF">C2G38_1204466</name>
</gene>
<protein>
    <submittedName>
        <fullName evidence="1">Uncharacterized protein</fullName>
    </submittedName>
</protein>
<evidence type="ECO:0000313" key="2">
    <source>
        <dbReference type="Proteomes" id="UP000266673"/>
    </source>
</evidence>
<comment type="caution">
    <text evidence="1">The sequence shown here is derived from an EMBL/GenBank/DDBJ whole genome shotgun (WGS) entry which is preliminary data.</text>
</comment>
<reference evidence="1 2" key="1">
    <citation type="submission" date="2018-06" db="EMBL/GenBank/DDBJ databases">
        <title>Comparative genomics reveals the genomic features of Rhizophagus irregularis, R. cerebriforme, R. diaphanum and Gigaspora rosea, and their symbiotic lifestyle signature.</title>
        <authorList>
            <person name="Morin E."/>
            <person name="San Clemente H."/>
            <person name="Chen E.C.H."/>
            <person name="De La Providencia I."/>
            <person name="Hainaut M."/>
            <person name="Kuo A."/>
            <person name="Kohler A."/>
            <person name="Murat C."/>
            <person name="Tang N."/>
            <person name="Roy S."/>
            <person name="Loubradou J."/>
            <person name="Henrissat B."/>
            <person name="Grigoriev I.V."/>
            <person name="Corradi N."/>
            <person name="Roux C."/>
            <person name="Martin F.M."/>
        </authorList>
    </citation>
    <scope>NUCLEOTIDE SEQUENCE [LARGE SCALE GENOMIC DNA]</scope>
    <source>
        <strain evidence="1 2">DAOM 194757</strain>
    </source>
</reference>
<dbReference type="Proteomes" id="UP000266673">
    <property type="component" value="Unassembled WGS sequence"/>
</dbReference>
<dbReference type="AlphaFoldDB" id="A0A397VD05"/>
<evidence type="ECO:0000313" key="1">
    <source>
        <dbReference type="EMBL" id="RIB20345.1"/>
    </source>
</evidence>
<dbReference type="OrthoDB" id="2446052at2759"/>
<proteinExistence type="predicted"/>
<name>A0A397VD05_9GLOM</name>
<dbReference type="EMBL" id="QKWP01000423">
    <property type="protein sequence ID" value="RIB20345.1"/>
    <property type="molecule type" value="Genomic_DNA"/>
</dbReference>
<organism evidence="1 2">
    <name type="scientific">Gigaspora rosea</name>
    <dbReference type="NCBI Taxonomy" id="44941"/>
    <lineage>
        <taxon>Eukaryota</taxon>
        <taxon>Fungi</taxon>
        <taxon>Fungi incertae sedis</taxon>
        <taxon>Mucoromycota</taxon>
        <taxon>Glomeromycotina</taxon>
        <taxon>Glomeromycetes</taxon>
        <taxon>Diversisporales</taxon>
        <taxon>Gigasporaceae</taxon>
        <taxon>Gigaspora</taxon>
    </lineage>
</organism>